<reference evidence="2" key="2">
    <citation type="submission" date="2020-10" db="UniProtKB">
        <authorList>
            <consortium name="WormBaseParasite"/>
        </authorList>
    </citation>
    <scope>IDENTIFICATION</scope>
</reference>
<evidence type="ECO:0000313" key="2">
    <source>
        <dbReference type="WBParaSite" id="Pan_g2543.t1"/>
    </source>
</evidence>
<sequence length="136" mass="15500">MFIKIVLRSRLSLSAISISRGYASTAGWGRFTKPAKSVDGFYIDTRQGQRQVLKDWVSRNGHKYRFEVADDTDFDMATAFWAETFNKTSNIVEKLNPEEHELYPVLVPMAEFMIAQRNIIICFDEGGRLVGTGVEK</sequence>
<name>A0A7E4VRN1_PANRE</name>
<protein>
    <submittedName>
        <fullName evidence="2">GCV_T domain-containing protein</fullName>
    </submittedName>
</protein>
<reference evidence="1" key="1">
    <citation type="journal article" date="2013" name="Genetics">
        <title>The draft genome and transcriptome of Panagrellus redivivus are shaped by the harsh demands of a free-living lifestyle.</title>
        <authorList>
            <person name="Srinivasan J."/>
            <person name="Dillman A.R."/>
            <person name="Macchietto M.G."/>
            <person name="Heikkinen L."/>
            <person name="Lakso M."/>
            <person name="Fracchia K.M."/>
            <person name="Antoshechkin I."/>
            <person name="Mortazavi A."/>
            <person name="Wong G."/>
            <person name="Sternberg P.W."/>
        </authorList>
    </citation>
    <scope>NUCLEOTIDE SEQUENCE [LARGE SCALE GENOMIC DNA]</scope>
    <source>
        <strain evidence="1">MT8872</strain>
    </source>
</reference>
<dbReference type="AlphaFoldDB" id="A0A7E4VRN1"/>
<organism evidence="1 2">
    <name type="scientific">Panagrellus redivivus</name>
    <name type="common">Microworm</name>
    <dbReference type="NCBI Taxonomy" id="6233"/>
    <lineage>
        <taxon>Eukaryota</taxon>
        <taxon>Metazoa</taxon>
        <taxon>Ecdysozoa</taxon>
        <taxon>Nematoda</taxon>
        <taxon>Chromadorea</taxon>
        <taxon>Rhabditida</taxon>
        <taxon>Tylenchina</taxon>
        <taxon>Panagrolaimomorpha</taxon>
        <taxon>Panagrolaimoidea</taxon>
        <taxon>Panagrolaimidae</taxon>
        <taxon>Panagrellus</taxon>
    </lineage>
</organism>
<accession>A0A7E4VRN1</accession>
<proteinExistence type="predicted"/>
<dbReference type="WBParaSite" id="Pan_g2543.t1">
    <property type="protein sequence ID" value="Pan_g2543.t1"/>
    <property type="gene ID" value="Pan_g2543"/>
</dbReference>
<dbReference type="Proteomes" id="UP000492821">
    <property type="component" value="Unassembled WGS sequence"/>
</dbReference>
<evidence type="ECO:0000313" key="1">
    <source>
        <dbReference type="Proteomes" id="UP000492821"/>
    </source>
</evidence>
<keyword evidence="1" id="KW-1185">Reference proteome</keyword>